<dbReference type="Gene3D" id="3.30.300.30">
    <property type="match status" value="1"/>
</dbReference>
<dbReference type="Pfam" id="PF13193">
    <property type="entry name" value="AMP-binding_C"/>
    <property type="match status" value="1"/>
</dbReference>
<evidence type="ECO:0000256" key="1">
    <source>
        <dbReference type="ARBA" id="ARBA00006432"/>
    </source>
</evidence>
<dbReference type="RefSeq" id="WP_168521626.1">
    <property type="nucleotide sequence ID" value="NZ_JAAXLS010000049.1"/>
</dbReference>
<dbReference type="EMBL" id="JAAXLS010000049">
    <property type="protein sequence ID" value="NKQ58109.1"/>
    <property type="molecule type" value="Genomic_DNA"/>
</dbReference>
<feature type="domain" description="AMP-dependent synthetase/ligase" evidence="2">
    <location>
        <begin position="10"/>
        <end position="341"/>
    </location>
</feature>
<dbReference type="PANTHER" id="PTHR43201:SF8">
    <property type="entry name" value="ACYL-COA SYNTHETASE FAMILY MEMBER 3"/>
    <property type="match status" value="1"/>
</dbReference>
<dbReference type="NCBIfam" id="NF005858">
    <property type="entry name" value="PRK07787.1"/>
    <property type="match status" value="1"/>
</dbReference>
<evidence type="ECO:0000313" key="4">
    <source>
        <dbReference type="EMBL" id="NKQ58109.1"/>
    </source>
</evidence>
<evidence type="ECO:0000259" key="3">
    <source>
        <dbReference type="Pfam" id="PF13193"/>
    </source>
</evidence>
<proteinExistence type="inferred from homology"/>
<dbReference type="InterPro" id="IPR025110">
    <property type="entry name" value="AMP-bd_C"/>
</dbReference>
<comment type="similarity">
    <text evidence="1">Belongs to the ATP-dependent AMP-binding enzyme family.</text>
</comment>
<comment type="caution">
    <text evidence="4">The sequence shown here is derived from an EMBL/GenBank/DDBJ whole genome shotgun (WGS) entry which is preliminary data.</text>
</comment>
<reference evidence="4 5" key="1">
    <citation type="submission" date="2020-04" db="EMBL/GenBank/DDBJ databases">
        <title>Novel species.</title>
        <authorList>
            <person name="Teo W.F.A."/>
            <person name="Lipun K."/>
            <person name="Srisuk N."/>
            <person name="Duangmal K."/>
        </authorList>
    </citation>
    <scope>NUCLEOTIDE SEQUENCE [LARGE SCALE GENOMIC DNA]</scope>
    <source>
        <strain evidence="4 5">K13G38</strain>
    </source>
</reference>
<protein>
    <submittedName>
        <fullName evidence="4">Acyl-CoA synthetase</fullName>
    </submittedName>
</protein>
<evidence type="ECO:0000259" key="2">
    <source>
        <dbReference type="Pfam" id="PF00501"/>
    </source>
</evidence>
<dbReference type="InterPro" id="IPR020845">
    <property type="entry name" value="AMP-binding_CS"/>
</dbReference>
<dbReference type="InterPro" id="IPR045851">
    <property type="entry name" value="AMP-bd_C_sf"/>
</dbReference>
<dbReference type="Proteomes" id="UP000715441">
    <property type="component" value="Unassembled WGS sequence"/>
</dbReference>
<dbReference type="InterPro" id="IPR000873">
    <property type="entry name" value="AMP-dep_synth/lig_dom"/>
</dbReference>
<evidence type="ECO:0000313" key="5">
    <source>
        <dbReference type="Proteomes" id="UP000715441"/>
    </source>
</evidence>
<dbReference type="Pfam" id="PF00501">
    <property type="entry name" value="AMP-binding"/>
    <property type="match status" value="1"/>
</dbReference>
<dbReference type="SUPFAM" id="SSF56801">
    <property type="entry name" value="Acetyl-CoA synthetase-like"/>
    <property type="match status" value="1"/>
</dbReference>
<organism evidence="4 5">
    <name type="scientific">Amycolatopsis acididurans</name>
    <dbReference type="NCBI Taxonomy" id="2724524"/>
    <lineage>
        <taxon>Bacteria</taxon>
        <taxon>Bacillati</taxon>
        <taxon>Actinomycetota</taxon>
        <taxon>Actinomycetes</taxon>
        <taxon>Pseudonocardiales</taxon>
        <taxon>Pseudonocardiaceae</taxon>
        <taxon>Amycolatopsis</taxon>
    </lineage>
</organism>
<name>A0ABX1JEE1_9PSEU</name>
<dbReference type="Gene3D" id="3.40.50.12780">
    <property type="entry name" value="N-terminal domain of ligase-like"/>
    <property type="match status" value="1"/>
</dbReference>
<gene>
    <name evidence="4" type="ORF">HFP15_35150</name>
</gene>
<dbReference type="PANTHER" id="PTHR43201">
    <property type="entry name" value="ACYL-COA SYNTHETASE"/>
    <property type="match status" value="1"/>
</dbReference>
<dbReference type="InterPro" id="IPR042099">
    <property type="entry name" value="ANL_N_sf"/>
</dbReference>
<keyword evidence="5" id="KW-1185">Reference proteome</keyword>
<dbReference type="CDD" id="cd05941">
    <property type="entry name" value="MCS"/>
    <property type="match status" value="1"/>
</dbReference>
<dbReference type="PROSITE" id="PS00455">
    <property type="entry name" value="AMP_BINDING"/>
    <property type="match status" value="1"/>
</dbReference>
<accession>A0ABX1JEE1</accession>
<sequence length="474" mass="50272">MADRLFPALETPPGKEALRFPDATLTYAELAAAAGTLARDLPPGRVAVWATPTIHTSVAVVGALLAGVPVVPVNPKIGERELGHIVSDSAPSLVLAEAGAELPAALNALPRKDIQLTGTGGELPAEPSPEAPAFIVYTSGTTGPPKGVVLPRRAISSTLDALEDAWEWTSEDVLVHGLPLFHVHGLILGILGPLRRGGSVRHLGRFSVEAAAHELAGGATMMFGVPTMYHRVAGEVAEKPELAKAFGQARLLVSGSAALPVHDHQRITAATGQRVVERYGMTETLMNTSVRADGERKPGTVGVPLRGVEVRLVDEAGVPIEQTETVGEIHVRGPNLFTEYLNRPDATAEVFVDGWFRTGDMAVRDEDGYYRIVGRKATDLIKSGGYKIGAGEIENALLEHPGVAEAAVTGEPDPDLGERIVAWIVPSGEPPAEQELADHVARLLAPHKRPRVVRFLDALPRNDMGKVMKRALGA</sequence>
<feature type="domain" description="AMP-binding enzyme C-terminal" evidence="3">
    <location>
        <begin position="392"/>
        <end position="466"/>
    </location>
</feature>